<evidence type="ECO:0000313" key="9">
    <source>
        <dbReference type="Proteomes" id="UP001651880"/>
    </source>
</evidence>
<keyword evidence="6" id="KW-0732">Signal</keyword>
<dbReference type="CDD" id="cd00306">
    <property type="entry name" value="Peptidases_S8_S53"/>
    <property type="match status" value="1"/>
</dbReference>
<dbReference type="EMBL" id="JAJEKE010000031">
    <property type="protein sequence ID" value="MCQ1531784.1"/>
    <property type="molecule type" value="Genomic_DNA"/>
</dbReference>
<evidence type="ECO:0000256" key="2">
    <source>
        <dbReference type="ARBA" id="ARBA00022670"/>
    </source>
</evidence>
<proteinExistence type="inferred from homology"/>
<dbReference type="InterPro" id="IPR036852">
    <property type="entry name" value="Peptidase_S8/S53_dom_sf"/>
</dbReference>
<dbReference type="RefSeq" id="WP_255229351.1">
    <property type="nucleotide sequence ID" value="NZ_JAJEKE010000031.1"/>
</dbReference>
<feature type="active site" description="Charge relay system" evidence="5">
    <location>
        <position position="168"/>
    </location>
</feature>
<dbReference type="PANTHER" id="PTHR43806:SF11">
    <property type="entry name" value="CEREVISIN-RELATED"/>
    <property type="match status" value="1"/>
</dbReference>
<name>A0ABT1NMF9_9FIRM</name>
<feature type="chain" id="PRO_5046784868" evidence="6">
    <location>
        <begin position="22"/>
        <end position="412"/>
    </location>
</feature>
<keyword evidence="4 5" id="KW-0720">Serine protease</keyword>
<keyword evidence="9" id="KW-1185">Reference proteome</keyword>
<evidence type="ECO:0000256" key="6">
    <source>
        <dbReference type="SAM" id="SignalP"/>
    </source>
</evidence>
<dbReference type="PROSITE" id="PS00137">
    <property type="entry name" value="SUBTILASE_HIS"/>
    <property type="match status" value="1"/>
</dbReference>
<dbReference type="InterPro" id="IPR050131">
    <property type="entry name" value="Peptidase_S8_subtilisin-like"/>
</dbReference>
<comment type="similarity">
    <text evidence="1 5">Belongs to the peptidase S8 family.</text>
</comment>
<dbReference type="InterPro" id="IPR000209">
    <property type="entry name" value="Peptidase_S8/S53_dom"/>
</dbReference>
<evidence type="ECO:0000256" key="4">
    <source>
        <dbReference type="ARBA" id="ARBA00022825"/>
    </source>
</evidence>
<organism evidence="8 9">
    <name type="scientific">Lutispora saccharofermentans</name>
    <dbReference type="NCBI Taxonomy" id="3024236"/>
    <lineage>
        <taxon>Bacteria</taxon>
        <taxon>Bacillati</taxon>
        <taxon>Bacillota</taxon>
        <taxon>Clostridia</taxon>
        <taxon>Lutisporales</taxon>
        <taxon>Lutisporaceae</taxon>
        <taxon>Lutispora</taxon>
    </lineage>
</organism>
<dbReference type="PROSITE" id="PS51257">
    <property type="entry name" value="PROKAR_LIPOPROTEIN"/>
    <property type="match status" value="1"/>
</dbReference>
<dbReference type="PRINTS" id="PR00723">
    <property type="entry name" value="SUBTILISIN"/>
</dbReference>
<evidence type="ECO:0000259" key="7">
    <source>
        <dbReference type="Pfam" id="PF00082"/>
    </source>
</evidence>
<feature type="active site" description="Charge relay system" evidence="5">
    <location>
        <position position="349"/>
    </location>
</feature>
<protein>
    <submittedName>
        <fullName evidence="8">S8 family peptidase</fullName>
    </submittedName>
</protein>
<dbReference type="InterPro" id="IPR015500">
    <property type="entry name" value="Peptidase_S8_subtilisin-rel"/>
</dbReference>
<sequence length="412" mass="45979">MRKLALILAAAFFLSSCGFNPASTKEHTEVESNITIYPAEADFLRGELSSLPAYNPDSTDGWQVDLRGYDLSSLNLEDRLYDLQYADFDSKTVWPETLPKGFSPDKIMKIGKSPGLNIDKLHKKGIKGKGVAIAILDQVLLVDHAEYKDNLKLYEEINCPPGIKAQMHGSAVASIAVGKTVGVAPDADLYYIAVQNGMYKADGFEYDFTWLAQAINRILDVNETLPKDRKIRVISNSVGWSEGQKGYSEVTAAVEEAKKQGIFVVSSSLVKTYGYYFHGLGRDPLSDPNKASSYEPGSWWAKSFYETKFDMIKERLDIDDILLVPMDSRTTASPTGKDDYVFYRQGGWSWSIPYIAGLYALACQVKPDVNPDIFWTEALRTGKTITIEKNNAEYEFGKIVSPPDLIYSLRNK</sequence>
<feature type="domain" description="Peptidase S8/S53" evidence="7">
    <location>
        <begin position="128"/>
        <end position="268"/>
    </location>
</feature>
<comment type="caution">
    <text evidence="8">The sequence shown here is derived from an EMBL/GenBank/DDBJ whole genome shotgun (WGS) entry which is preliminary data.</text>
</comment>
<evidence type="ECO:0000256" key="3">
    <source>
        <dbReference type="ARBA" id="ARBA00022801"/>
    </source>
</evidence>
<dbReference type="Proteomes" id="UP001651880">
    <property type="component" value="Unassembled WGS sequence"/>
</dbReference>
<evidence type="ECO:0000256" key="1">
    <source>
        <dbReference type="ARBA" id="ARBA00011073"/>
    </source>
</evidence>
<evidence type="ECO:0000313" key="8">
    <source>
        <dbReference type="EMBL" id="MCQ1531784.1"/>
    </source>
</evidence>
<keyword evidence="3 5" id="KW-0378">Hydrolase</keyword>
<feature type="active site" description="Charge relay system" evidence="5">
    <location>
        <position position="137"/>
    </location>
</feature>
<dbReference type="Pfam" id="PF00082">
    <property type="entry name" value="Peptidase_S8"/>
    <property type="match status" value="1"/>
</dbReference>
<feature type="signal peptide" evidence="6">
    <location>
        <begin position="1"/>
        <end position="21"/>
    </location>
</feature>
<gene>
    <name evidence="8" type="ORF">LJD61_19905</name>
</gene>
<dbReference type="Gene3D" id="3.40.50.200">
    <property type="entry name" value="Peptidase S8/S53 domain"/>
    <property type="match status" value="1"/>
</dbReference>
<dbReference type="PANTHER" id="PTHR43806">
    <property type="entry name" value="PEPTIDASE S8"/>
    <property type="match status" value="1"/>
</dbReference>
<dbReference type="PROSITE" id="PS51892">
    <property type="entry name" value="SUBTILASE"/>
    <property type="match status" value="1"/>
</dbReference>
<dbReference type="InterPro" id="IPR022398">
    <property type="entry name" value="Peptidase_S8_His-AS"/>
</dbReference>
<evidence type="ECO:0000256" key="5">
    <source>
        <dbReference type="PROSITE-ProRule" id="PRU01240"/>
    </source>
</evidence>
<dbReference type="SUPFAM" id="SSF52743">
    <property type="entry name" value="Subtilisin-like"/>
    <property type="match status" value="1"/>
</dbReference>
<keyword evidence="2 5" id="KW-0645">Protease</keyword>
<reference evidence="8 9" key="1">
    <citation type="submission" date="2021-10" db="EMBL/GenBank/DDBJ databases">
        <title>Lutispora strain m25 sp. nov., a thermophilic, non-spore-forming bacterium isolated from a lab-scale methanogenic bioreactor digesting anaerobic sludge.</title>
        <authorList>
            <person name="El Houari A."/>
            <person name="Mcdonald J."/>
        </authorList>
    </citation>
    <scope>NUCLEOTIDE SEQUENCE [LARGE SCALE GENOMIC DNA]</scope>
    <source>
        <strain evidence="9">m25</strain>
    </source>
</reference>
<accession>A0ABT1NMF9</accession>